<dbReference type="Pfam" id="PF13541">
    <property type="entry name" value="ChlI"/>
    <property type="match status" value="1"/>
</dbReference>
<keyword evidence="4" id="KW-1185">Reference proteome</keyword>
<dbReference type="InterPro" id="IPR045006">
    <property type="entry name" value="CHLI-like"/>
</dbReference>
<dbReference type="PANTHER" id="PTHR32039">
    <property type="entry name" value="MAGNESIUM-CHELATASE SUBUNIT CHLI"/>
    <property type="match status" value="1"/>
</dbReference>
<reference evidence="4" key="1">
    <citation type="journal article" date="2019" name="Int. J. Syst. Evol. Microbiol.">
        <title>The Global Catalogue of Microorganisms (GCM) 10K type strain sequencing project: providing services to taxonomists for standard genome sequencing and annotation.</title>
        <authorList>
            <consortium name="The Broad Institute Genomics Platform"/>
            <consortium name="The Broad Institute Genome Sequencing Center for Infectious Disease"/>
            <person name="Wu L."/>
            <person name="Ma J."/>
        </authorList>
    </citation>
    <scope>NUCLEOTIDE SEQUENCE [LARGE SCALE GENOMIC DNA]</scope>
    <source>
        <strain evidence="4">JCM 13929</strain>
    </source>
</reference>
<evidence type="ECO:0000259" key="2">
    <source>
        <dbReference type="Pfam" id="PF13335"/>
    </source>
</evidence>
<dbReference type="SUPFAM" id="SSF52540">
    <property type="entry name" value="P-loop containing nucleoside triphosphate hydrolases"/>
    <property type="match status" value="1"/>
</dbReference>
<feature type="domain" description="Mg chelatase-related protein C-terminal" evidence="2">
    <location>
        <begin position="414"/>
        <end position="507"/>
    </location>
</feature>
<dbReference type="EMBL" id="BAAAMU010000011">
    <property type="protein sequence ID" value="GAA1623689.1"/>
    <property type="molecule type" value="Genomic_DNA"/>
</dbReference>
<dbReference type="PANTHER" id="PTHR32039:SF7">
    <property type="entry name" value="COMPETENCE PROTEIN COMM"/>
    <property type="match status" value="1"/>
</dbReference>
<dbReference type="Gene3D" id="3.40.50.300">
    <property type="entry name" value="P-loop containing nucleotide triphosphate hydrolases"/>
    <property type="match status" value="1"/>
</dbReference>
<proteinExistence type="predicted"/>
<dbReference type="Pfam" id="PF13335">
    <property type="entry name" value="Mg_chelatase_C"/>
    <property type="match status" value="1"/>
</dbReference>
<dbReference type="Gene3D" id="3.30.230.10">
    <property type="match status" value="1"/>
</dbReference>
<dbReference type="SUPFAM" id="SSF54211">
    <property type="entry name" value="Ribosomal protein S5 domain 2-like"/>
    <property type="match status" value="1"/>
</dbReference>
<evidence type="ECO:0000313" key="3">
    <source>
        <dbReference type="EMBL" id="GAA1623689.1"/>
    </source>
</evidence>
<dbReference type="InterPro" id="IPR025158">
    <property type="entry name" value="Mg_chelat-rel_C"/>
</dbReference>
<name>A0ABP4QUP5_9ACTN</name>
<dbReference type="InterPro" id="IPR020568">
    <property type="entry name" value="Ribosomal_Su5_D2-typ_SF"/>
</dbReference>
<evidence type="ECO:0000313" key="4">
    <source>
        <dbReference type="Proteomes" id="UP001500064"/>
    </source>
</evidence>
<accession>A0ABP4QUP5</accession>
<dbReference type="Proteomes" id="UP001500064">
    <property type="component" value="Unassembled WGS sequence"/>
</dbReference>
<comment type="caution">
    <text evidence="3">The sequence shown here is derived from an EMBL/GenBank/DDBJ whole genome shotgun (WGS) entry which is preliminary data.</text>
</comment>
<feature type="domain" description="Magnesium chelatase ChlI-like catalytic" evidence="1">
    <location>
        <begin position="202"/>
        <end position="402"/>
    </location>
</feature>
<dbReference type="RefSeq" id="WP_346103448.1">
    <property type="nucleotide sequence ID" value="NZ_BAAAMU010000011.1"/>
</dbReference>
<dbReference type="InterPro" id="IPR027417">
    <property type="entry name" value="P-loop_NTPase"/>
</dbReference>
<dbReference type="InterPro" id="IPR000523">
    <property type="entry name" value="Mg_chelatse_chII-like_cat_dom"/>
</dbReference>
<sequence length="521" mass="53968">MGYSLIPTAALVGSTGRLVNVEADVSPGLPTTRLLGLPDTCSNPTLDRVRAAVANAGLDWPSMRVTINISAPDAVRPESSWDLAIAIAVLAAADTRVDQAQPTTMLLGELGLDGSIRPVRGVLPMVISGAPHVTGAVVPEANADEAALAPDVAVLAARSLSQVAQMLKGGHLRPVKAPDTAPYRLGTSPSEGQLSDKVVQPDLRDIVGQPLGRFALELSAVGGHSLLLVGPAGSAKTMLAERLVTLLPDLSDEQALEVAAIHSAAGLAFPPSRGYQRPPYVAPHHTSATAALLGGGTNLRPGAVSLAHHGVLALLDAPEFLSSALQALRYPLREEQVTLARADVTVSMPAGGISVLTATPCSCATPARNACGCSAQIRHRYRQRLNPLLSNIDITVYLNPTSGMDLRAASAAPESSADVAARVATARRRSAKRLELTPWRTNAQIPATALVGDLQLSPTAITPLLRASDTGALSAASLASVQRMAWTLADMADIPEPTAKETRLALALAKGLDTATFTRSG</sequence>
<evidence type="ECO:0000259" key="1">
    <source>
        <dbReference type="Pfam" id="PF01078"/>
    </source>
</evidence>
<dbReference type="Pfam" id="PF01078">
    <property type="entry name" value="Mg_chelatase"/>
    <property type="match status" value="1"/>
</dbReference>
<gene>
    <name evidence="3" type="ORF">GCM10009733_020410</name>
</gene>
<protein>
    <submittedName>
        <fullName evidence="3">YifB family Mg chelatase-like AAA ATPase</fullName>
    </submittedName>
</protein>
<organism evidence="3 4">
    <name type="scientific">Nonomuraea maheshkhaliensis</name>
    <dbReference type="NCBI Taxonomy" id="419590"/>
    <lineage>
        <taxon>Bacteria</taxon>
        <taxon>Bacillati</taxon>
        <taxon>Actinomycetota</taxon>
        <taxon>Actinomycetes</taxon>
        <taxon>Streptosporangiales</taxon>
        <taxon>Streptosporangiaceae</taxon>
        <taxon>Nonomuraea</taxon>
    </lineage>
</organism>
<dbReference type="InterPro" id="IPR014721">
    <property type="entry name" value="Ribsml_uS5_D2-typ_fold_subgr"/>
</dbReference>